<gene>
    <name evidence="1" type="ORF">D7024_12700</name>
</gene>
<protein>
    <submittedName>
        <fullName evidence="1">Uncharacterized protein</fullName>
    </submittedName>
</protein>
<evidence type="ECO:0000313" key="1">
    <source>
        <dbReference type="EMBL" id="RKO67723.1"/>
    </source>
</evidence>
<proteinExistence type="predicted"/>
<sequence length="123" mass="13854">MSSKYSCASHPSDPVRKVELTIRLSEFEIPPMQDVLLVGKRAPIGPEAVRRMVDALTPEQYDILYLDHEIFEAVVLKKSLLKFLPQEKFLPVILEEGERVAAENTVVKAQVNVVVQVNRAVDL</sequence>
<accession>A0A494WXL3</accession>
<evidence type="ECO:0000313" key="2">
    <source>
        <dbReference type="Proteomes" id="UP000271256"/>
    </source>
</evidence>
<name>A0A494WXL3_9FIRM</name>
<dbReference type="OrthoDB" id="678645at2"/>
<dbReference type="RefSeq" id="WP_121452126.1">
    <property type="nucleotide sequence ID" value="NZ_RBWE01000001.1"/>
</dbReference>
<reference evidence="1 2" key="1">
    <citation type="submission" date="2018-10" db="EMBL/GenBank/DDBJ databases">
        <authorList>
            <person name="Grouzdev D.S."/>
            <person name="Krutkina M.S."/>
            <person name="Tourova T.P."/>
            <person name="Nazina T.N."/>
        </authorList>
    </citation>
    <scope>NUCLEOTIDE SEQUENCE [LARGE SCALE GENOMIC DNA]</scope>
    <source>
        <strain evidence="1 2">435</strain>
    </source>
</reference>
<dbReference type="Proteomes" id="UP000271256">
    <property type="component" value="Unassembled WGS sequence"/>
</dbReference>
<dbReference type="AlphaFoldDB" id="A0A494WXL3"/>
<dbReference type="EMBL" id="RBWE01000001">
    <property type="protein sequence ID" value="RKO67723.1"/>
    <property type="molecule type" value="Genomic_DNA"/>
</dbReference>
<comment type="caution">
    <text evidence="1">The sequence shown here is derived from an EMBL/GenBank/DDBJ whole genome shotgun (WGS) entry which is preliminary data.</text>
</comment>
<keyword evidence="2" id="KW-1185">Reference proteome</keyword>
<organism evidence="1 2">
    <name type="scientific">Desulfofundulus salinus</name>
    <dbReference type="NCBI Taxonomy" id="2419843"/>
    <lineage>
        <taxon>Bacteria</taxon>
        <taxon>Bacillati</taxon>
        <taxon>Bacillota</taxon>
        <taxon>Clostridia</taxon>
        <taxon>Eubacteriales</taxon>
        <taxon>Peptococcaceae</taxon>
        <taxon>Desulfofundulus</taxon>
    </lineage>
</organism>